<dbReference type="GO" id="GO:0005737">
    <property type="term" value="C:cytoplasm"/>
    <property type="evidence" value="ECO:0007669"/>
    <property type="project" value="TreeGrafter"/>
</dbReference>
<dbReference type="InterPro" id="IPR044516">
    <property type="entry name" value="UXS-like"/>
</dbReference>
<dbReference type="Proteomes" id="UP000295674">
    <property type="component" value="Unassembled WGS sequence"/>
</dbReference>
<gene>
    <name evidence="6" type="ORF">E1181_17775</name>
</gene>
<dbReference type="RefSeq" id="WP_132676189.1">
    <property type="nucleotide sequence ID" value="NZ_SMKS01000030.1"/>
</dbReference>
<keyword evidence="3" id="KW-0520">NAD</keyword>
<dbReference type="Pfam" id="PF01370">
    <property type="entry name" value="Epimerase"/>
    <property type="match status" value="1"/>
</dbReference>
<evidence type="ECO:0000256" key="2">
    <source>
        <dbReference type="ARBA" id="ARBA00022793"/>
    </source>
</evidence>
<dbReference type="GO" id="GO:0042732">
    <property type="term" value="P:D-xylose metabolic process"/>
    <property type="evidence" value="ECO:0007669"/>
    <property type="project" value="InterPro"/>
</dbReference>
<keyword evidence="4" id="KW-0456">Lyase</keyword>
<dbReference type="OrthoDB" id="9801785at2"/>
<evidence type="ECO:0000313" key="6">
    <source>
        <dbReference type="EMBL" id="TDD04489.1"/>
    </source>
</evidence>
<evidence type="ECO:0000313" key="7">
    <source>
        <dbReference type="Proteomes" id="UP000295674"/>
    </source>
</evidence>
<evidence type="ECO:0000259" key="5">
    <source>
        <dbReference type="Pfam" id="PF01370"/>
    </source>
</evidence>
<sequence>MRFLITGGAGFIGSHLTAHLLRTGNEVLALDDLSTGTQRNLASATEEPGLQIIEGSVRDSELVNQCASEVDGIFHLAAAVGTFTISQKTLESLQTNIHGTEVVVEAACRHQRPVLVASTSEVYGRNTKIGLTEDDDLILGSPLHSRWSYAEAKALDETLAYVHAAEHGLGAVIVRLFNTVGPGQNGRYGMVIPRFVAQALAGEPLTVFGSGQQIRCFCHVLDVVPALVSLLRDTGAYGQVFNVGSSEQVTIDELARRVIAITGSSSDITHVPYAEVFGPGYQDTLRRVPDCGKARAQVGFSPTRTLDQIIESVVAHQRAAPQPVLKSGG</sequence>
<dbReference type="PANTHER" id="PTHR43078">
    <property type="entry name" value="UDP-GLUCURONIC ACID DECARBOXYLASE-RELATED"/>
    <property type="match status" value="1"/>
</dbReference>
<feature type="domain" description="NAD-dependent epimerase/dehydratase" evidence="5">
    <location>
        <begin position="4"/>
        <end position="244"/>
    </location>
</feature>
<evidence type="ECO:0000256" key="1">
    <source>
        <dbReference type="ARBA" id="ARBA00001911"/>
    </source>
</evidence>
<comment type="cofactor">
    <cofactor evidence="1">
        <name>NAD(+)</name>
        <dbReference type="ChEBI" id="CHEBI:57540"/>
    </cofactor>
</comment>
<dbReference type="InterPro" id="IPR001509">
    <property type="entry name" value="Epimerase_deHydtase"/>
</dbReference>
<dbReference type="PANTHER" id="PTHR43078:SF6">
    <property type="entry name" value="UDP-GLUCURONIC ACID DECARBOXYLASE 1"/>
    <property type="match status" value="1"/>
</dbReference>
<dbReference type="AlphaFoldDB" id="A0A4R4VFX1"/>
<protein>
    <submittedName>
        <fullName evidence="6">NAD-dependent epimerase/dehydratase family protein</fullName>
    </submittedName>
</protein>
<dbReference type="Gene3D" id="3.40.50.720">
    <property type="entry name" value="NAD(P)-binding Rossmann-like Domain"/>
    <property type="match status" value="1"/>
</dbReference>
<keyword evidence="2" id="KW-0210">Decarboxylase</keyword>
<reference evidence="6 7" key="1">
    <citation type="submission" date="2019-03" db="EMBL/GenBank/DDBJ databases">
        <title>Draft genome sequences of novel Actinobacteria.</title>
        <authorList>
            <person name="Sahin N."/>
            <person name="Ay H."/>
            <person name="Saygin H."/>
        </authorList>
    </citation>
    <scope>NUCLEOTIDE SEQUENCE [LARGE SCALE GENOMIC DNA]</scope>
    <source>
        <strain evidence="6 7">16K309</strain>
    </source>
</reference>
<accession>A0A4R4VFX1</accession>
<proteinExistence type="predicted"/>
<organism evidence="6 7">
    <name type="scientific">Saccharopolyspora terrae</name>
    <dbReference type="NCBI Taxonomy" id="2530384"/>
    <lineage>
        <taxon>Bacteria</taxon>
        <taxon>Bacillati</taxon>
        <taxon>Actinomycetota</taxon>
        <taxon>Actinomycetes</taxon>
        <taxon>Pseudonocardiales</taxon>
        <taxon>Pseudonocardiaceae</taxon>
        <taxon>Saccharopolyspora</taxon>
    </lineage>
</organism>
<keyword evidence="7" id="KW-1185">Reference proteome</keyword>
<comment type="caution">
    <text evidence="6">The sequence shown here is derived from an EMBL/GenBank/DDBJ whole genome shotgun (WGS) entry which is preliminary data.</text>
</comment>
<dbReference type="InterPro" id="IPR036291">
    <property type="entry name" value="NAD(P)-bd_dom_sf"/>
</dbReference>
<dbReference type="GO" id="GO:0070403">
    <property type="term" value="F:NAD+ binding"/>
    <property type="evidence" value="ECO:0007669"/>
    <property type="project" value="InterPro"/>
</dbReference>
<dbReference type="GO" id="GO:0048040">
    <property type="term" value="F:UDP-glucuronate decarboxylase activity"/>
    <property type="evidence" value="ECO:0007669"/>
    <property type="project" value="TreeGrafter"/>
</dbReference>
<evidence type="ECO:0000256" key="3">
    <source>
        <dbReference type="ARBA" id="ARBA00023027"/>
    </source>
</evidence>
<name>A0A4R4VFX1_9PSEU</name>
<dbReference type="SUPFAM" id="SSF51735">
    <property type="entry name" value="NAD(P)-binding Rossmann-fold domains"/>
    <property type="match status" value="1"/>
</dbReference>
<dbReference type="EMBL" id="SMKS01000030">
    <property type="protein sequence ID" value="TDD04489.1"/>
    <property type="molecule type" value="Genomic_DNA"/>
</dbReference>
<evidence type="ECO:0000256" key="4">
    <source>
        <dbReference type="ARBA" id="ARBA00023239"/>
    </source>
</evidence>